<feature type="transmembrane region" description="Helical" evidence="2">
    <location>
        <begin position="154"/>
        <end position="174"/>
    </location>
</feature>
<evidence type="ECO:0000313" key="4">
    <source>
        <dbReference type="Proteomes" id="UP000005286"/>
    </source>
</evidence>
<comment type="caution">
    <text evidence="3">The sequence shown here is derived from an EMBL/GenBank/DDBJ whole genome shotgun (WGS) entry which is preliminary data.</text>
</comment>
<keyword evidence="2" id="KW-0812">Transmembrane</keyword>
<dbReference type="Proteomes" id="UP000005286">
    <property type="component" value="Unassembled WGS sequence"/>
</dbReference>
<organism evidence="3 4">
    <name type="scientific">Anaerococcus prevotii ACS-065-V-Col13</name>
    <dbReference type="NCBI Taxonomy" id="879305"/>
    <lineage>
        <taxon>Bacteria</taxon>
        <taxon>Bacillati</taxon>
        <taxon>Bacillota</taxon>
        <taxon>Tissierellia</taxon>
        <taxon>Tissierellales</taxon>
        <taxon>Peptoniphilaceae</taxon>
        <taxon>Anaerococcus</taxon>
    </lineage>
</organism>
<keyword evidence="2" id="KW-1133">Transmembrane helix</keyword>
<feature type="region of interest" description="Disordered" evidence="1">
    <location>
        <begin position="218"/>
        <end position="299"/>
    </location>
</feature>
<evidence type="ECO:0000256" key="1">
    <source>
        <dbReference type="SAM" id="MobiDB-lite"/>
    </source>
</evidence>
<reference evidence="3 4" key="1">
    <citation type="submission" date="2011-01" db="EMBL/GenBank/DDBJ databases">
        <authorList>
            <person name="Durkin A.S."/>
            <person name="Madupu R."/>
            <person name="Torralba M."/>
            <person name="Gillis M."/>
            <person name="Methe B."/>
            <person name="Sutton G."/>
            <person name="Nelson K.E."/>
        </authorList>
    </citation>
    <scope>NUCLEOTIDE SEQUENCE [LARGE SCALE GENOMIC DNA]</scope>
    <source>
        <strain evidence="3 4">ACS-065-V-Col13</strain>
    </source>
</reference>
<dbReference type="eggNOG" id="COG3944">
    <property type="taxonomic scope" value="Bacteria"/>
</dbReference>
<evidence type="ECO:0000313" key="3">
    <source>
        <dbReference type="EMBL" id="EGC81371.1"/>
    </source>
</evidence>
<gene>
    <name evidence="3" type="ORF">HMPREF9290_0347</name>
</gene>
<dbReference type="STRING" id="879305.HMPREF9290_0347"/>
<feature type="compositionally biased region" description="Acidic residues" evidence="1">
    <location>
        <begin position="218"/>
        <end position="234"/>
    </location>
</feature>
<accession>F0GXV1</accession>
<dbReference type="PATRIC" id="fig|879305.3.peg.1633"/>
<keyword evidence="2" id="KW-0472">Membrane</keyword>
<dbReference type="EMBL" id="AEXM01000035">
    <property type="protein sequence ID" value="EGC81371.1"/>
    <property type="molecule type" value="Genomic_DNA"/>
</dbReference>
<sequence>MKEKRSLFSAIPLGLICGIVAAVLFYFALSYSNFNEYKAKSKIITTSLEEVEKDTDESSVYAATINSNKIKKAVLDNLGIDMSLGILDTKLSIDPIEKSPIIDIVVVDTNKQRAEDLADEYADLSVRVINNIYGKDAQVMEYSYQAAGRVNNGYIYAAIVGAAVFILVSLINMIRINSYNNKVLAANYTMPEEVAKDYRITFKKDENEYDKEVLDNSYDEEDFKEVSPEDEIEEYQTSKIDIVDDEEDDDYGETTVIDSSEVLSSVGYEESNQNEEAEEKESYPILGKLPPYTRGELDV</sequence>
<protein>
    <submittedName>
        <fullName evidence="3">Chain length determinant protein</fullName>
    </submittedName>
</protein>
<keyword evidence="4" id="KW-1185">Reference proteome</keyword>
<dbReference type="RefSeq" id="WP_004835726.1">
    <property type="nucleotide sequence ID" value="NZ_AEXM01000035.1"/>
</dbReference>
<feature type="compositionally biased region" description="Acidic residues" evidence="1">
    <location>
        <begin position="243"/>
        <end position="252"/>
    </location>
</feature>
<proteinExistence type="predicted"/>
<name>F0GXV1_9FIRM</name>
<feature type="transmembrane region" description="Helical" evidence="2">
    <location>
        <begin position="7"/>
        <end position="29"/>
    </location>
</feature>
<dbReference type="AlphaFoldDB" id="F0GXV1"/>
<evidence type="ECO:0000256" key="2">
    <source>
        <dbReference type="SAM" id="Phobius"/>
    </source>
</evidence>